<dbReference type="EMBL" id="KQ426456">
    <property type="protein sequence ID" value="KOF68245.1"/>
    <property type="molecule type" value="Genomic_DNA"/>
</dbReference>
<proteinExistence type="predicted"/>
<gene>
    <name evidence="1" type="ORF">OCBIM_22007776mg</name>
</gene>
<sequence length="63" mass="7263">MLNSAMKQIEENKNNQLLFSASQTPNLQRDVVDKLAMRINELETSFGEMKNNQKNMKLGLHLD</sequence>
<protein>
    <submittedName>
        <fullName evidence="1">Uncharacterized protein</fullName>
    </submittedName>
</protein>
<evidence type="ECO:0000313" key="1">
    <source>
        <dbReference type="EMBL" id="KOF68245.1"/>
    </source>
</evidence>
<reference evidence="1" key="1">
    <citation type="submission" date="2015-07" db="EMBL/GenBank/DDBJ databases">
        <title>MeaNS - Measles Nucleotide Surveillance Program.</title>
        <authorList>
            <person name="Tran T."/>
            <person name="Druce J."/>
        </authorList>
    </citation>
    <scope>NUCLEOTIDE SEQUENCE</scope>
    <source>
        <strain evidence="1">UCB-OBI-ISO-001</strain>
        <tissue evidence="1">Gonad</tissue>
    </source>
</reference>
<dbReference type="AlphaFoldDB" id="A0A0L8FV20"/>
<organism evidence="1">
    <name type="scientific">Octopus bimaculoides</name>
    <name type="common">California two-spotted octopus</name>
    <dbReference type="NCBI Taxonomy" id="37653"/>
    <lineage>
        <taxon>Eukaryota</taxon>
        <taxon>Metazoa</taxon>
        <taxon>Spiralia</taxon>
        <taxon>Lophotrochozoa</taxon>
        <taxon>Mollusca</taxon>
        <taxon>Cephalopoda</taxon>
        <taxon>Coleoidea</taxon>
        <taxon>Octopodiformes</taxon>
        <taxon>Octopoda</taxon>
        <taxon>Incirrata</taxon>
        <taxon>Octopodidae</taxon>
        <taxon>Octopus</taxon>
    </lineage>
</organism>
<dbReference type="OrthoDB" id="10286786at2759"/>
<accession>A0A0L8FV20</accession>
<name>A0A0L8FV20_OCTBM</name>